<dbReference type="AlphaFoldDB" id="A0A8J5JAJ9"/>
<reference evidence="2" key="1">
    <citation type="submission" date="2021-01" db="EMBL/GenBank/DDBJ databases">
        <title>Phytophthora aleatoria, a newly-described species from Pinus radiata is distinct from Phytophthora cactorum isolates based on comparative genomics.</title>
        <authorList>
            <person name="Mcdougal R."/>
            <person name="Panda P."/>
            <person name="Williams N."/>
            <person name="Studholme D.J."/>
        </authorList>
    </citation>
    <scope>NUCLEOTIDE SEQUENCE</scope>
    <source>
        <strain evidence="2">NZFS 4037</strain>
    </source>
</reference>
<proteinExistence type="predicted"/>
<sequence length="70" mass="7963">MKGRRYRRPSPRSCVQPPERAGGRNAADLLDVREWFDGLIIHQARVLQLSRLVSLVALHCVLRGNARCLN</sequence>
<feature type="region of interest" description="Disordered" evidence="1">
    <location>
        <begin position="1"/>
        <end position="23"/>
    </location>
</feature>
<organism evidence="2 3">
    <name type="scientific">Phytophthora aleatoria</name>
    <dbReference type="NCBI Taxonomy" id="2496075"/>
    <lineage>
        <taxon>Eukaryota</taxon>
        <taxon>Sar</taxon>
        <taxon>Stramenopiles</taxon>
        <taxon>Oomycota</taxon>
        <taxon>Peronosporomycetes</taxon>
        <taxon>Peronosporales</taxon>
        <taxon>Peronosporaceae</taxon>
        <taxon>Phytophthora</taxon>
    </lineage>
</organism>
<accession>A0A8J5JAJ9</accession>
<feature type="compositionally biased region" description="Basic residues" evidence="1">
    <location>
        <begin position="1"/>
        <end position="10"/>
    </location>
</feature>
<comment type="caution">
    <text evidence="2">The sequence shown here is derived from an EMBL/GenBank/DDBJ whole genome shotgun (WGS) entry which is preliminary data.</text>
</comment>
<evidence type="ECO:0000313" key="2">
    <source>
        <dbReference type="EMBL" id="KAG6974124.1"/>
    </source>
</evidence>
<protein>
    <submittedName>
        <fullName evidence="2">Uncharacterized protein</fullName>
    </submittedName>
</protein>
<dbReference type="Proteomes" id="UP000709295">
    <property type="component" value="Unassembled WGS sequence"/>
</dbReference>
<evidence type="ECO:0000256" key="1">
    <source>
        <dbReference type="SAM" id="MobiDB-lite"/>
    </source>
</evidence>
<name>A0A8J5JAJ9_9STRA</name>
<keyword evidence="3" id="KW-1185">Reference proteome</keyword>
<gene>
    <name evidence="2" type="ORF">JG688_00003208</name>
</gene>
<evidence type="ECO:0000313" key="3">
    <source>
        <dbReference type="Proteomes" id="UP000709295"/>
    </source>
</evidence>
<dbReference type="EMBL" id="JAENGY010000095">
    <property type="protein sequence ID" value="KAG6974124.1"/>
    <property type="molecule type" value="Genomic_DNA"/>
</dbReference>